<sequence length="214" mass="24480">MHNKRIFYTVVLLLFLALLFQSSIFLQEILREFTGSLIGFEEFNPRPAMILFVLFASLSVLAGPFSSFPLVPPAVLIWGLPMTLVLLYLGWLMGNCIAYFIGRFFGRFLVDKIVGEAKVGNWINSLKAKLTFFYLLLFRIATPSETGYAFGVIHYDFAKYLIISMLAELPFVLLMVYAGEAFTRSSTYALISLVWIWAIIIFLALYFFRKASKR</sequence>
<keyword evidence="5 6" id="KW-0472">Membrane</keyword>
<dbReference type="GO" id="GO:0005886">
    <property type="term" value="C:plasma membrane"/>
    <property type="evidence" value="ECO:0007669"/>
    <property type="project" value="UniProtKB-SubCell"/>
</dbReference>
<dbReference type="Pfam" id="PF09335">
    <property type="entry name" value="VTT_dom"/>
    <property type="match status" value="1"/>
</dbReference>
<dbReference type="InterPro" id="IPR015414">
    <property type="entry name" value="TMEM64"/>
</dbReference>
<dbReference type="InterPro" id="IPR032816">
    <property type="entry name" value="VTT_dom"/>
</dbReference>
<organism evidence="8 9">
    <name type="scientific">Candidatus Doudnabacteria bacterium RIFCSPHIGHO2_01_FULL_45_18</name>
    <dbReference type="NCBI Taxonomy" id="1817823"/>
    <lineage>
        <taxon>Bacteria</taxon>
        <taxon>Candidatus Doudnaibacteriota</taxon>
    </lineage>
</organism>
<evidence type="ECO:0000256" key="5">
    <source>
        <dbReference type="ARBA" id="ARBA00023136"/>
    </source>
</evidence>
<dbReference type="AlphaFoldDB" id="A0A1F5NSA5"/>
<dbReference type="EMBL" id="MFEJ01000007">
    <property type="protein sequence ID" value="OGE80551.1"/>
    <property type="molecule type" value="Genomic_DNA"/>
</dbReference>
<accession>A0A1F5NSA5</accession>
<reference evidence="8 9" key="1">
    <citation type="journal article" date="2016" name="Nat. Commun.">
        <title>Thousands of microbial genomes shed light on interconnected biogeochemical processes in an aquifer system.</title>
        <authorList>
            <person name="Anantharaman K."/>
            <person name="Brown C.T."/>
            <person name="Hug L.A."/>
            <person name="Sharon I."/>
            <person name="Castelle C.J."/>
            <person name="Probst A.J."/>
            <person name="Thomas B.C."/>
            <person name="Singh A."/>
            <person name="Wilkins M.J."/>
            <person name="Karaoz U."/>
            <person name="Brodie E.L."/>
            <person name="Williams K.H."/>
            <person name="Hubbard S.S."/>
            <person name="Banfield J.F."/>
        </authorList>
    </citation>
    <scope>NUCLEOTIDE SEQUENCE [LARGE SCALE GENOMIC DNA]</scope>
</reference>
<feature type="transmembrane region" description="Helical" evidence="6">
    <location>
        <begin position="75"/>
        <end position="101"/>
    </location>
</feature>
<evidence type="ECO:0000313" key="9">
    <source>
        <dbReference type="Proteomes" id="UP000176233"/>
    </source>
</evidence>
<keyword evidence="2 6" id="KW-1003">Cell membrane</keyword>
<feature type="transmembrane region" description="Helical" evidence="6">
    <location>
        <begin position="132"/>
        <end position="153"/>
    </location>
</feature>
<keyword evidence="3 6" id="KW-0812">Transmembrane</keyword>
<keyword evidence="4 6" id="KW-1133">Transmembrane helix</keyword>
<feature type="transmembrane region" description="Helical" evidence="6">
    <location>
        <begin position="160"/>
        <end position="179"/>
    </location>
</feature>
<protein>
    <recommendedName>
        <fullName evidence="6">TVP38/TMEM64 family membrane protein</fullName>
    </recommendedName>
</protein>
<name>A0A1F5NSA5_9BACT</name>
<proteinExistence type="inferred from homology"/>
<feature type="transmembrane region" description="Helical" evidence="6">
    <location>
        <begin position="185"/>
        <end position="208"/>
    </location>
</feature>
<comment type="similarity">
    <text evidence="6">Belongs to the TVP38/TMEM64 family.</text>
</comment>
<evidence type="ECO:0000256" key="3">
    <source>
        <dbReference type="ARBA" id="ARBA00022692"/>
    </source>
</evidence>
<feature type="domain" description="VTT" evidence="7">
    <location>
        <begin position="70"/>
        <end position="180"/>
    </location>
</feature>
<dbReference type="Proteomes" id="UP000176233">
    <property type="component" value="Unassembled WGS sequence"/>
</dbReference>
<evidence type="ECO:0000256" key="6">
    <source>
        <dbReference type="RuleBase" id="RU366058"/>
    </source>
</evidence>
<evidence type="ECO:0000256" key="1">
    <source>
        <dbReference type="ARBA" id="ARBA00004651"/>
    </source>
</evidence>
<gene>
    <name evidence="8" type="ORF">A2660_00105</name>
</gene>
<evidence type="ECO:0000313" key="8">
    <source>
        <dbReference type="EMBL" id="OGE80551.1"/>
    </source>
</evidence>
<evidence type="ECO:0000256" key="2">
    <source>
        <dbReference type="ARBA" id="ARBA00022475"/>
    </source>
</evidence>
<dbReference type="PANTHER" id="PTHR12677:SF59">
    <property type="entry name" value="GOLGI APPARATUS MEMBRANE PROTEIN TVP38-RELATED"/>
    <property type="match status" value="1"/>
</dbReference>
<feature type="transmembrane region" description="Helical" evidence="6">
    <location>
        <begin position="49"/>
        <end position="68"/>
    </location>
</feature>
<comment type="caution">
    <text evidence="8">The sequence shown here is derived from an EMBL/GenBank/DDBJ whole genome shotgun (WGS) entry which is preliminary data.</text>
</comment>
<comment type="subcellular location">
    <subcellularLocation>
        <location evidence="1 6">Cell membrane</location>
        <topology evidence="1 6">Multi-pass membrane protein</topology>
    </subcellularLocation>
</comment>
<evidence type="ECO:0000259" key="7">
    <source>
        <dbReference type="Pfam" id="PF09335"/>
    </source>
</evidence>
<evidence type="ECO:0000256" key="4">
    <source>
        <dbReference type="ARBA" id="ARBA00022989"/>
    </source>
</evidence>
<dbReference type="PANTHER" id="PTHR12677">
    <property type="entry name" value="GOLGI APPARATUS MEMBRANE PROTEIN TVP38-RELATED"/>
    <property type="match status" value="1"/>
</dbReference>